<dbReference type="GeneID" id="23612773"/>
<feature type="compositionally biased region" description="Polar residues" evidence="1">
    <location>
        <begin position="310"/>
        <end position="321"/>
    </location>
</feature>
<sequence>MNACRAGLGASRVNTLRQSRPCQGIAPSARRLRHVCRAGGRDVVVLGSRGKIAARIVQQLLSQGYGVTADADEGRSQDLLEFASKFGLLSASERKALKLVDFDATDVDSVGLALGGRGSQRVVLVAGDSVGSMRIEDSVASAAIDAVLSSSARVSQFVLVSQLAGGGGGWFGLGGGSRGAKLSSLEQAVVDSADSALLLRTGKWSEDGGNSGVVESLGLTSGDGVVEVGAGGSEEEGSLRDQIQRVLSTSGAAVPKSRASTATSSEEEQGTKQKGLGWSLGGKTVSSRGEPAPSGKRASTVSVRAGRGGTQSSKGTGTVKQEGSGARGWFKKAAASATGPSGAPASGSSRAEAKKLVKKLADPEEEQVKGEGGPLWGFGRKRQPKGGFLDFFSKKG</sequence>
<evidence type="ECO:0000313" key="3">
    <source>
        <dbReference type="Proteomes" id="UP000028924"/>
    </source>
</evidence>
<feature type="compositionally biased region" description="Low complexity" evidence="1">
    <location>
        <begin position="333"/>
        <end position="350"/>
    </location>
</feature>
<evidence type="ECO:0000256" key="1">
    <source>
        <dbReference type="SAM" id="MobiDB-lite"/>
    </source>
</evidence>
<dbReference type="KEGG" id="apro:F751_1382"/>
<dbReference type="SUPFAM" id="SSF51735">
    <property type="entry name" value="NAD(P)-binding Rossmann-fold domains"/>
    <property type="match status" value="1"/>
</dbReference>
<keyword evidence="3" id="KW-1185">Reference proteome</keyword>
<proteinExistence type="predicted"/>
<dbReference type="AlphaFoldDB" id="A0A087SEG3"/>
<feature type="compositionally biased region" description="Basic and acidic residues" evidence="1">
    <location>
        <begin position="351"/>
        <end position="369"/>
    </location>
</feature>
<dbReference type="EMBL" id="KL662105">
    <property type="protein sequence ID" value="KFM24117.1"/>
    <property type="molecule type" value="Genomic_DNA"/>
</dbReference>
<name>A0A087SEG3_AUXPR</name>
<accession>A0A087SEG3</accession>
<dbReference type="STRING" id="3075.A0A087SEG3"/>
<dbReference type="InterPro" id="IPR036291">
    <property type="entry name" value="NAD(P)-bd_dom_sf"/>
</dbReference>
<dbReference type="Proteomes" id="UP000028924">
    <property type="component" value="Unassembled WGS sequence"/>
</dbReference>
<dbReference type="OrthoDB" id="514963at2759"/>
<feature type="region of interest" description="Disordered" evidence="1">
    <location>
        <begin position="247"/>
        <end position="396"/>
    </location>
</feature>
<dbReference type="RefSeq" id="XP_011397003.1">
    <property type="nucleotide sequence ID" value="XM_011398701.1"/>
</dbReference>
<evidence type="ECO:0000313" key="2">
    <source>
        <dbReference type="EMBL" id="KFM24117.1"/>
    </source>
</evidence>
<protein>
    <submittedName>
        <fullName evidence="2">Uncharacterized protein</fullName>
    </submittedName>
</protein>
<gene>
    <name evidence="2" type="ORF">F751_1382</name>
</gene>
<reference evidence="2 3" key="1">
    <citation type="journal article" date="2014" name="BMC Genomics">
        <title>Oil accumulation mechanisms of the oleaginous microalga Chlorella protothecoides revealed through its genome, transcriptomes, and proteomes.</title>
        <authorList>
            <person name="Gao C."/>
            <person name="Wang Y."/>
            <person name="Shen Y."/>
            <person name="Yan D."/>
            <person name="He X."/>
            <person name="Dai J."/>
            <person name="Wu Q."/>
        </authorList>
    </citation>
    <scope>NUCLEOTIDE SEQUENCE [LARGE SCALE GENOMIC DNA]</scope>
    <source>
        <strain evidence="2 3">0710</strain>
    </source>
</reference>
<organism evidence="2 3">
    <name type="scientific">Auxenochlorella protothecoides</name>
    <name type="common">Green microalga</name>
    <name type="synonym">Chlorella protothecoides</name>
    <dbReference type="NCBI Taxonomy" id="3075"/>
    <lineage>
        <taxon>Eukaryota</taxon>
        <taxon>Viridiplantae</taxon>
        <taxon>Chlorophyta</taxon>
        <taxon>core chlorophytes</taxon>
        <taxon>Trebouxiophyceae</taxon>
        <taxon>Chlorellales</taxon>
        <taxon>Chlorellaceae</taxon>
        <taxon>Auxenochlorella</taxon>
    </lineage>
</organism>
<dbReference type="Gene3D" id="3.40.50.720">
    <property type="entry name" value="NAD(P)-binding Rossmann-like Domain"/>
    <property type="match status" value="1"/>
</dbReference>